<reference evidence="2" key="1">
    <citation type="submission" date="2024-06" db="EMBL/GenBank/DDBJ databases">
        <title>Complete Genome Sequence of mouse commensal type strain Neisseria musculi.</title>
        <authorList>
            <person name="Thapa E."/>
            <person name="Aluvathingal J."/>
            <person name="Nadendla S."/>
            <person name="Mehta A."/>
            <person name="Tettelin H."/>
            <person name="Weyand N.J."/>
        </authorList>
    </citation>
    <scope>NUCLEOTIDE SEQUENCE</scope>
    <source>
        <strain evidence="2">NW831</strain>
    </source>
</reference>
<gene>
    <name evidence="2" type="ORF">H7A79_2700</name>
</gene>
<dbReference type="AlphaFoldDB" id="A0A7H1MDP5"/>
<dbReference type="Proteomes" id="UP000516412">
    <property type="component" value="Chromosome"/>
</dbReference>
<dbReference type="NCBIfam" id="NF008767">
    <property type="entry name" value="PRK11798.2-2"/>
    <property type="match status" value="1"/>
</dbReference>
<dbReference type="PANTHER" id="PTHR37486">
    <property type="entry name" value="STRINGENT STARVATION PROTEIN B"/>
    <property type="match status" value="1"/>
</dbReference>
<dbReference type="InterPro" id="IPR007481">
    <property type="entry name" value="SspB"/>
</dbReference>
<dbReference type="EMBL" id="CP060414">
    <property type="protein sequence ID" value="QNT59760.1"/>
    <property type="molecule type" value="Genomic_DNA"/>
</dbReference>
<accession>A0A7H1MDP5</accession>
<keyword evidence="3" id="KW-1185">Reference proteome</keyword>
<dbReference type="SUPFAM" id="SSF101738">
    <property type="entry name" value="SspB-like"/>
    <property type="match status" value="1"/>
</dbReference>
<dbReference type="KEGG" id="nmus:H7A79_2700"/>
<organism evidence="2 3">
    <name type="scientific">Neisseria musculi</name>
    <dbReference type="NCBI Taxonomy" id="1815583"/>
    <lineage>
        <taxon>Bacteria</taxon>
        <taxon>Pseudomonadati</taxon>
        <taxon>Pseudomonadota</taxon>
        <taxon>Betaproteobacteria</taxon>
        <taxon>Neisseriales</taxon>
        <taxon>Neisseriaceae</taxon>
        <taxon>Neisseria</taxon>
    </lineage>
</organism>
<dbReference type="InterPro" id="IPR036760">
    <property type="entry name" value="SspB-like_sf"/>
</dbReference>
<feature type="compositionally biased region" description="Basic residues" evidence="1">
    <location>
        <begin position="145"/>
        <end position="154"/>
    </location>
</feature>
<feature type="region of interest" description="Disordered" evidence="1">
    <location>
        <begin position="105"/>
        <end position="154"/>
    </location>
</feature>
<proteinExistence type="predicted"/>
<evidence type="ECO:0000313" key="3">
    <source>
        <dbReference type="Proteomes" id="UP000516412"/>
    </source>
</evidence>
<dbReference type="PANTHER" id="PTHR37486:SF1">
    <property type="entry name" value="STRINGENT STARVATION PROTEIN B"/>
    <property type="match status" value="1"/>
</dbReference>
<evidence type="ECO:0000313" key="2">
    <source>
        <dbReference type="EMBL" id="QNT59760.1"/>
    </source>
</evidence>
<dbReference type="PIRSF" id="PIRSF005276">
    <property type="entry name" value="SspB"/>
    <property type="match status" value="1"/>
</dbReference>
<sequence length="154" mass="17119">MTTTSTKPYLLRAFYEWCLDNNQTPHIVAWVNEHTRVPMQYVRDNEIVLNIGTIASHALTMDNEWIHFSARFGGVAHEIWIPIGHVISIFARESGEGMGFEVEPYQTDSEKKGSSALHLVEKEQPETEAEAGSAPEDGGGNNAAKPKKGLKLVK</sequence>
<dbReference type="RefSeq" id="WP_187000631.1">
    <property type="nucleotide sequence ID" value="NZ_CP060414.2"/>
</dbReference>
<dbReference type="NCBIfam" id="NF008769">
    <property type="entry name" value="PRK11798.2-5"/>
    <property type="match status" value="1"/>
</dbReference>
<dbReference type="Pfam" id="PF04386">
    <property type="entry name" value="SspB"/>
    <property type="match status" value="1"/>
</dbReference>
<dbReference type="Gene3D" id="2.30.30.220">
    <property type="entry name" value="SspB-like"/>
    <property type="match status" value="1"/>
</dbReference>
<name>A0A7H1MDP5_9NEIS</name>
<protein>
    <submittedName>
        <fullName evidence="2">Stringent starvation B family protein</fullName>
    </submittedName>
</protein>
<evidence type="ECO:0000256" key="1">
    <source>
        <dbReference type="SAM" id="MobiDB-lite"/>
    </source>
</evidence>
<feature type="compositionally biased region" description="Basic and acidic residues" evidence="1">
    <location>
        <begin position="108"/>
        <end position="125"/>
    </location>
</feature>